<comment type="caution">
    <text evidence="2">The sequence shown here is derived from an EMBL/GenBank/DDBJ whole genome shotgun (WGS) entry which is preliminary data.</text>
</comment>
<sequence length="98" mass="11139">MAAVNDCFSIGSTVMCTTCFNEEFEGEVLAFDHNTKMLILINKHMVGGLWNILDLTVLLSLNSWWFLCDNINLQVIQCDEIKLSQDLLMPIIKCKVNI</sequence>
<proteinExistence type="predicted"/>
<evidence type="ECO:0000313" key="2">
    <source>
        <dbReference type="EMBL" id="KNC23772.1"/>
    </source>
</evidence>
<gene>
    <name evidence="2" type="ORF">FF38_13834</name>
</gene>
<dbReference type="Pfam" id="PF21166">
    <property type="entry name" value="LSM12_LSM"/>
    <property type="match status" value="1"/>
</dbReference>
<dbReference type="EMBL" id="JRES01001303">
    <property type="protein sequence ID" value="KNC23772.1"/>
    <property type="molecule type" value="Genomic_DNA"/>
</dbReference>
<dbReference type="STRING" id="7375.A0A0L0BUQ5"/>
<keyword evidence="3" id="KW-1185">Reference proteome</keyword>
<reference evidence="2 3" key="1">
    <citation type="journal article" date="2015" name="Nat. Commun.">
        <title>Lucilia cuprina genome unlocks parasitic fly biology to underpin future interventions.</title>
        <authorList>
            <person name="Anstead C.A."/>
            <person name="Korhonen P.K."/>
            <person name="Young N.D."/>
            <person name="Hall R.S."/>
            <person name="Jex A.R."/>
            <person name="Murali S.C."/>
            <person name="Hughes D.S."/>
            <person name="Lee S.F."/>
            <person name="Perry T."/>
            <person name="Stroehlein A.J."/>
            <person name="Ansell B.R."/>
            <person name="Breugelmans B."/>
            <person name="Hofmann A."/>
            <person name="Qu J."/>
            <person name="Dugan S."/>
            <person name="Lee S.L."/>
            <person name="Chao H."/>
            <person name="Dinh H."/>
            <person name="Han Y."/>
            <person name="Doddapaneni H.V."/>
            <person name="Worley K.C."/>
            <person name="Muzny D.M."/>
            <person name="Ioannidis P."/>
            <person name="Waterhouse R.M."/>
            <person name="Zdobnov E.M."/>
            <person name="James P.J."/>
            <person name="Bagnall N.H."/>
            <person name="Kotze A.C."/>
            <person name="Gibbs R.A."/>
            <person name="Richards S."/>
            <person name="Batterham P."/>
            <person name="Gasser R.B."/>
        </authorList>
    </citation>
    <scope>NUCLEOTIDE SEQUENCE [LARGE SCALE GENOMIC DNA]</scope>
    <source>
        <strain evidence="2 3">LS</strain>
        <tissue evidence="2">Full body</tissue>
    </source>
</reference>
<name>A0A0L0BUQ5_LUCCU</name>
<accession>A0A0L0BUQ5</accession>
<organism evidence="2 3">
    <name type="scientific">Lucilia cuprina</name>
    <name type="common">Green bottle fly</name>
    <name type="synonym">Australian sheep blowfly</name>
    <dbReference type="NCBI Taxonomy" id="7375"/>
    <lineage>
        <taxon>Eukaryota</taxon>
        <taxon>Metazoa</taxon>
        <taxon>Ecdysozoa</taxon>
        <taxon>Arthropoda</taxon>
        <taxon>Hexapoda</taxon>
        <taxon>Insecta</taxon>
        <taxon>Pterygota</taxon>
        <taxon>Neoptera</taxon>
        <taxon>Endopterygota</taxon>
        <taxon>Diptera</taxon>
        <taxon>Brachycera</taxon>
        <taxon>Muscomorpha</taxon>
        <taxon>Oestroidea</taxon>
        <taxon>Calliphoridae</taxon>
        <taxon>Luciliinae</taxon>
        <taxon>Lucilia</taxon>
    </lineage>
</organism>
<dbReference type="AlphaFoldDB" id="A0A0L0BUQ5"/>
<dbReference type="OrthoDB" id="1057137at2759"/>
<dbReference type="InterPro" id="IPR048478">
    <property type="entry name" value="LSM12_LSM"/>
</dbReference>
<evidence type="ECO:0000259" key="1">
    <source>
        <dbReference type="Pfam" id="PF21166"/>
    </source>
</evidence>
<protein>
    <recommendedName>
        <fullName evidence="1">LSM12 LSM domain-containing protein</fullName>
    </recommendedName>
</protein>
<dbReference type="Proteomes" id="UP000037069">
    <property type="component" value="Unassembled WGS sequence"/>
</dbReference>
<evidence type="ECO:0000313" key="3">
    <source>
        <dbReference type="Proteomes" id="UP000037069"/>
    </source>
</evidence>
<feature type="domain" description="LSM12 LSM" evidence="1">
    <location>
        <begin position="5"/>
        <end position="40"/>
    </location>
</feature>